<evidence type="ECO:0000256" key="3">
    <source>
        <dbReference type="ARBA" id="ARBA00023015"/>
    </source>
</evidence>
<feature type="region of interest" description="Disordered" evidence="7">
    <location>
        <begin position="1"/>
        <end position="25"/>
    </location>
</feature>
<feature type="domain" description="Zn(2)-C6 fungal-type" evidence="8">
    <location>
        <begin position="101"/>
        <end position="138"/>
    </location>
</feature>
<dbReference type="GO" id="GO:0008270">
    <property type="term" value="F:zinc ion binding"/>
    <property type="evidence" value="ECO:0007669"/>
    <property type="project" value="InterPro"/>
</dbReference>
<dbReference type="InterPro" id="IPR036864">
    <property type="entry name" value="Zn2-C6_fun-type_DNA-bd_sf"/>
</dbReference>
<evidence type="ECO:0000256" key="5">
    <source>
        <dbReference type="ARBA" id="ARBA00023163"/>
    </source>
</evidence>
<organism evidence="9 10">
    <name type="scientific">Immersiella caudata</name>
    <dbReference type="NCBI Taxonomy" id="314043"/>
    <lineage>
        <taxon>Eukaryota</taxon>
        <taxon>Fungi</taxon>
        <taxon>Dikarya</taxon>
        <taxon>Ascomycota</taxon>
        <taxon>Pezizomycotina</taxon>
        <taxon>Sordariomycetes</taxon>
        <taxon>Sordariomycetidae</taxon>
        <taxon>Sordariales</taxon>
        <taxon>Lasiosphaeriaceae</taxon>
        <taxon>Immersiella</taxon>
    </lineage>
</organism>
<dbReference type="Proteomes" id="UP001175000">
    <property type="component" value="Unassembled WGS sequence"/>
</dbReference>
<comment type="subcellular location">
    <subcellularLocation>
        <location evidence="1">Nucleus</location>
    </subcellularLocation>
</comment>
<dbReference type="Pfam" id="PF11951">
    <property type="entry name" value="Fungal_trans_2"/>
    <property type="match status" value="1"/>
</dbReference>
<keyword evidence="2" id="KW-0862">Zinc</keyword>
<reference evidence="9" key="1">
    <citation type="submission" date="2023-06" db="EMBL/GenBank/DDBJ databases">
        <title>Genome-scale phylogeny and comparative genomics of the fungal order Sordariales.</title>
        <authorList>
            <consortium name="Lawrence Berkeley National Laboratory"/>
            <person name="Hensen N."/>
            <person name="Bonometti L."/>
            <person name="Westerberg I."/>
            <person name="Brannstrom I.O."/>
            <person name="Guillou S."/>
            <person name="Cros-Aarteil S."/>
            <person name="Calhoun S."/>
            <person name="Haridas S."/>
            <person name="Kuo A."/>
            <person name="Mondo S."/>
            <person name="Pangilinan J."/>
            <person name="Riley R."/>
            <person name="Labutti K."/>
            <person name="Andreopoulos B."/>
            <person name="Lipzen A."/>
            <person name="Chen C."/>
            <person name="Yanf M."/>
            <person name="Daum C."/>
            <person name="Ng V."/>
            <person name="Clum A."/>
            <person name="Steindorff A."/>
            <person name="Ohm R."/>
            <person name="Martin F."/>
            <person name="Silar P."/>
            <person name="Natvig D."/>
            <person name="Lalanne C."/>
            <person name="Gautier V."/>
            <person name="Ament-Velasquez S.L."/>
            <person name="Kruys A."/>
            <person name="Hutchinson M.I."/>
            <person name="Powell A.J."/>
            <person name="Barry K."/>
            <person name="Miller A.N."/>
            <person name="Grigoriev I.V."/>
            <person name="Debuchy R."/>
            <person name="Gladieux P."/>
            <person name="Thoren M.H."/>
            <person name="Johannesson H."/>
        </authorList>
    </citation>
    <scope>NUCLEOTIDE SEQUENCE</scope>
    <source>
        <strain evidence="9">CBS 606.72</strain>
    </source>
</reference>
<evidence type="ECO:0000256" key="6">
    <source>
        <dbReference type="ARBA" id="ARBA00023242"/>
    </source>
</evidence>
<comment type="caution">
    <text evidence="9">The sequence shown here is derived from an EMBL/GenBank/DDBJ whole genome shotgun (WGS) entry which is preliminary data.</text>
</comment>
<feature type="region of interest" description="Disordered" evidence="7">
    <location>
        <begin position="44"/>
        <end position="72"/>
    </location>
</feature>
<keyword evidence="10" id="KW-1185">Reference proteome</keyword>
<dbReference type="GO" id="GO:0000981">
    <property type="term" value="F:DNA-binding transcription factor activity, RNA polymerase II-specific"/>
    <property type="evidence" value="ECO:0007669"/>
    <property type="project" value="InterPro"/>
</dbReference>
<feature type="region of interest" description="Disordered" evidence="7">
    <location>
        <begin position="137"/>
        <end position="178"/>
    </location>
</feature>
<keyword evidence="6" id="KW-0539">Nucleus</keyword>
<dbReference type="CDD" id="cd00067">
    <property type="entry name" value="GAL4"/>
    <property type="match status" value="1"/>
</dbReference>
<dbReference type="PANTHER" id="PTHR37534">
    <property type="entry name" value="TRANSCRIPTIONAL ACTIVATOR PROTEIN UGA3"/>
    <property type="match status" value="1"/>
</dbReference>
<evidence type="ECO:0000256" key="7">
    <source>
        <dbReference type="SAM" id="MobiDB-lite"/>
    </source>
</evidence>
<evidence type="ECO:0000313" key="9">
    <source>
        <dbReference type="EMBL" id="KAK0622778.1"/>
    </source>
</evidence>
<keyword evidence="5" id="KW-0804">Transcription</keyword>
<dbReference type="InterPro" id="IPR021858">
    <property type="entry name" value="Fun_TF"/>
</dbReference>
<dbReference type="AlphaFoldDB" id="A0AA40C3A4"/>
<keyword evidence="4" id="KW-0238">DNA-binding</keyword>
<dbReference type="GO" id="GO:0005634">
    <property type="term" value="C:nucleus"/>
    <property type="evidence" value="ECO:0007669"/>
    <property type="project" value="UniProtKB-SubCell"/>
</dbReference>
<dbReference type="EMBL" id="JAULSU010000003">
    <property type="protein sequence ID" value="KAK0622778.1"/>
    <property type="molecule type" value="Genomic_DNA"/>
</dbReference>
<dbReference type="PROSITE" id="PS50048">
    <property type="entry name" value="ZN2_CY6_FUNGAL_2"/>
    <property type="match status" value="1"/>
</dbReference>
<sequence>MVPELAEYRPPTSLAPRIDYGSRPRMGTRTITANRGKVIQCGTDLSGIGSVQSPKPHGPSKPSSQTTKKLWTPTEVQNNCQTKVLSPRMPSDPKQPKRVTACDRCHSMKERCVYDLTSNTHSHPSCSRCTKLARPCTTSRQRPPVGRRRKPEAATIRPQPGQEFVWRTSSPPRHPPNQPPNFELHHQPTNHLLARRSSAEISLLHALFDKNRPTTEHNFMNCFILGPSFADAEIKGLATMLSAFPEATDALLSGMLACSGRFFALVGGPGPKGSVGEPIVVGKRLQEGEDLYRYSAKAVKELRERGGEMGNGRGGVMDLLLPMVLALGIITFDLLDSGMHAHGICRFALGLIGSSAEAVRADELDRHLLPLIHMDTLNCLVRRHIPLYRLRPVDVEGGVDRYIGRCVPLFSLLYEVCCVSWKLNTHANGRESMDEDYGELAKVEAAVRDWTPELSDEDVGAISLTPREIQVVNTQASVHKRAILLFLHRLRFPFGDEDDAAIYMAAPILDDIASLYPVQKGEQALVQFEYRLALPFLIAVAELQDPVQRTRALHLLDCIMWRRIYHNAARFLEGFISHIWESRDRGWKGHWVDLADDGPPFILF</sequence>
<proteinExistence type="predicted"/>
<protein>
    <recommendedName>
        <fullName evidence="8">Zn(2)-C6 fungal-type domain-containing protein</fullName>
    </recommendedName>
</protein>
<name>A0AA40C3A4_9PEZI</name>
<dbReference type="GO" id="GO:0003677">
    <property type="term" value="F:DNA binding"/>
    <property type="evidence" value="ECO:0007669"/>
    <property type="project" value="UniProtKB-KW"/>
</dbReference>
<gene>
    <name evidence="9" type="ORF">B0T14DRAFT_152994</name>
</gene>
<dbReference type="InterPro" id="IPR001138">
    <property type="entry name" value="Zn2Cys6_DnaBD"/>
</dbReference>
<dbReference type="SUPFAM" id="SSF57701">
    <property type="entry name" value="Zn2/Cys6 DNA-binding domain"/>
    <property type="match status" value="1"/>
</dbReference>
<evidence type="ECO:0000256" key="2">
    <source>
        <dbReference type="ARBA" id="ARBA00022833"/>
    </source>
</evidence>
<dbReference type="PANTHER" id="PTHR37534:SF46">
    <property type="entry name" value="ZN(II)2CYS6 TRANSCRIPTION FACTOR (EUROFUNG)"/>
    <property type="match status" value="1"/>
</dbReference>
<keyword evidence="3" id="KW-0805">Transcription regulation</keyword>
<evidence type="ECO:0000313" key="10">
    <source>
        <dbReference type="Proteomes" id="UP001175000"/>
    </source>
</evidence>
<accession>A0AA40C3A4</accession>
<evidence type="ECO:0000259" key="8">
    <source>
        <dbReference type="PROSITE" id="PS50048"/>
    </source>
</evidence>
<evidence type="ECO:0000256" key="4">
    <source>
        <dbReference type="ARBA" id="ARBA00023125"/>
    </source>
</evidence>
<evidence type="ECO:0000256" key="1">
    <source>
        <dbReference type="ARBA" id="ARBA00004123"/>
    </source>
</evidence>